<feature type="compositionally biased region" description="Low complexity" evidence="5">
    <location>
        <begin position="587"/>
        <end position="612"/>
    </location>
</feature>
<dbReference type="AlphaFoldDB" id="D8TWB3"/>
<dbReference type="SMART" id="SM00184">
    <property type="entry name" value="RING"/>
    <property type="match status" value="1"/>
</dbReference>
<evidence type="ECO:0000256" key="5">
    <source>
        <dbReference type="SAM" id="MobiDB-lite"/>
    </source>
</evidence>
<dbReference type="InterPro" id="IPR001841">
    <property type="entry name" value="Znf_RING"/>
</dbReference>
<dbReference type="InterPro" id="IPR013083">
    <property type="entry name" value="Znf_RING/FYVE/PHD"/>
</dbReference>
<accession>D8TWB3</accession>
<dbReference type="Pfam" id="PF00569">
    <property type="entry name" value="ZZ"/>
    <property type="match status" value="1"/>
</dbReference>
<dbReference type="Proteomes" id="UP000001058">
    <property type="component" value="Unassembled WGS sequence"/>
</dbReference>
<keyword evidence="1" id="KW-0479">Metal-binding</keyword>
<feature type="compositionally biased region" description="Gly residues" evidence="5">
    <location>
        <begin position="497"/>
        <end position="509"/>
    </location>
</feature>
<keyword evidence="3" id="KW-0862">Zinc</keyword>
<evidence type="ECO:0000259" key="7">
    <source>
        <dbReference type="PROSITE" id="PS50135"/>
    </source>
</evidence>
<feature type="compositionally biased region" description="Low complexity" evidence="5">
    <location>
        <begin position="183"/>
        <end position="199"/>
    </location>
</feature>
<dbReference type="InterPro" id="IPR043145">
    <property type="entry name" value="Znf_ZZ_sf"/>
</dbReference>
<keyword evidence="9" id="KW-1185">Reference proteome</keyword>
<feature type="region of interest" description="Disordered" evidence="5">
    <location>
        <begin position="125"/>
        <end position="219"/>
    </location>
</feature>
<gene>
    <name evidence="8" type="ORF">VOLCADRAFT_117640</name>
</gene>
<dbReference type="InterPro" id="IPR000433">
    <property type="entry name" value="Znf_ZZ"/>
</dbReference>
<dbReference type="PROSITE" id="PS50089">
    <property type="entry name" value="ZF_RING_2"/>
    <property type="match status" value="1"/>
</dbReference>
<dbReference type="GeneID" id="9617715"/>
<evidence type="ECO:0008006" key="10">
    <source>
        <dbReference type="Google" id="ProtNLM"/>
    </source>
</evidence>
<feature type="domain" description="ZZ-type" evidence="7">
    <location>
        <begin position="243"/>
        <end position="307"/>
    </location>
</feature>
<proteinExistence type="predicted"/>
<feature type="region of interest" description="Disordered" evidence="5">
    <location>
        <begin position="420"/>
        <end position="454"/>
    </location>
</feature>
<dbReference type="PROSITE" id="PS00518">
    <property type="entry name" value="ZF_RING_1"/>
    <property type="match status" value="1"/>
</dbReference>
<dbReference type="PROSITE" id="PS50135">
    <property type="entry name" value="ZF_ZZ_2"/>
    <property type="match status" value="1"/>
</dbReference>
<evidence type="ECO:0000256" key="3">
    <source>
        <dbReference type="ARBA" id="ARBA00022833"/>
    </source>
</evidence>
<organism evidence="9">
    <name type="scientific">Volvox carteri f. nagariensis</name>
    <dbReference type="NCBI Taxonomy" id="3068"/>
    <lineage>
        <taxon>Eukaryota</taxon>
        <taxon>Viridiplantae</taxon>
        <taxon>Chlorophyta</taxon>
        <taxon>core chlorophytes</taxon>
        <taxon>Chlorophyceae</taxon>
        <taxon>CS clade</taxon>
        <taxon>Chlamydomonadales</taxon>
        <taxon>Volvocaceae</taxon>
        <taxon>Volvox</taxon>
    </lineage>
</organism>
<keyword evidence="2 4" id="KW-0863">Zinc-finger</keyword>
<dbReference type="SMART" id="SM00291">
    <property type="entry name" value="ZnF_ZZ"/>
    <property type="match status" value="1"/>
</dbReference>
<dbReference type="Pfam" id="PF13923">
    <property type="entry name" value="zf-C3HC4_2"/>
    <property type="match status" value="1"/>
</dbReference>
<dbReference type="FunFam" id="3.30.60.90:FF:000014">
    <property type="entry name" value="E3 ubiquitin-protein ligase PRT1"/>
    <property type="match status" value="1"/>
</dbReference>
<feature type="non-terminal residue" evidence="8">
    <location>
        <position position="1"/>
    </location>
</feature>
<name>D8TWB3_VOLCA</name>
<evidence type="ECO:0000256" key="4">
    <source>
        <dbReference type="PROSITE-ProRule" id="PRU00228"/>
    </source>
</evidence>
<feature type="region of interest" description="Disordered" evidence="5">
    <location>
        <begin position="549"/>
        <end position="612"/>
    </location>
</feature>
<evidence type="ECO:0000313" key="8">
    <source>
        <dbReference type="EMBL" id="EFJ48446.1"/>
    </source>
</evidence>
<feature type="compositionally biased region" description="Basic and acidic residues" evidence="5">
    <location>
        <begin position="200"/>
        <end position="212"/>
    </location>
</feature>
<dbReference type="STRING" id="3068.D8TWB3"/>
<dbReference type="FunFam" id="3.30.40.10:FF:000489">
    <property type="entry name" value="E3 ubiquitin-protein ligase PRT1"/>
    <property type="match status" value="1"/>
</dbReference>
<evidence type="ECO:0000256" key="2">
    <source>
        <dbReference type="ARBA" id="ARBA00022771"/>
    </source>
</evidence>
<dbReference type="OrthoDB" id="6270329at2759"/>
<dbReference type="eggNOG" id="KOG4582">
    <property type="taxonomic scope" value="Eukaryota"/>
</dbReference>
<evidence type="ECO:0000256" key="1">
    <source>
        <dbReference type="ARBA" id="ARBA00022723"/>
    </source>
</evidence>
<dbReference type="RefSeq" id="XP_002950700.1">
    <property type="nucleotide sequence ID" value="XM_002950654.1"/>
</dbReference>
<evidence type="ECO:0000259" key="6">
    <source>
        <dbReference type="PROSITE" id="PS50089"/>
    </source>
</evidence>
<feature type="compositionally biased region" description="Low complexity" evidence="5">
    <location>
        <begin position="441"/>
        <end position="454"/>
    </location>
</feature>
<protein>
    <recommendedName>
        <fullName evidence="10">RING-type domain-containing protein</fullName>
    </recommendedName>
</protein>
<evidence type="ECO:0000313" key="9">
    <source>
        <dbReference type="Proteomes" id="UP000001058"/>
    </source>
</evidence>
<feature type="domain" description="RING-type" evidence="6">
    <location>
        <begin position="4"/>
        <end position="44"/>
    </location>
</feature>
<dbReference type="PANTHER" id="PTHR15898:SF13">
    <property type="entry name" value="BIFUNCTIONAL APOPTOSIS REGULATOR"/>
    <property type="match status" value="1"/>
</dbReference>
<dbReference type="GO" id="GO:0061630">
    <property type="term" value="F:ubiquitin protein ligase activity"/>
    <property type="evidence" value="ECO:0007669"/>
    <property type="project" value="TreeGrafter"/>
</dbReference>
<dbReference type="SUPFAM" id="SSF57850">
    <property type="entry name" value="RING/U-box"/>
    <property type="match status" value="2"/>
</dbReference>
<dbReference type="EMBL" id="GL378340">
    <property type="protein sequence ID" value="EFJ48446.1"/>
    <property type="molecule type" value="Genomic_DNA"/>
</dbReference>
<dbReference type="InParanoid" id="D8TWB3"/>
<dbReference type="eggNOG" id="KOG4159">
    <property type="taxonomic scope" value="Eukaryota"/>
</dbReference>
<dbReference type="KEGG" id="vcn:VOLCADRAFT_117640"/>
<dbReference type="Gene3D" id="3.30.60.90">
    <property type="match status" value="1"/>
</dbReference>
<feature type="compositionally biased region" description="Low complexity" evidence="5">
    <location>
        <begin position="553"/>
        <end position="564"/>
    </location>
</feature>
<feature type="compositionally biased region" description="Low complexity" evidence="5">
    <location>
        <begin position="484"/>
        <end position="493"/>
    </location>
</feature>
<dbReference type="Gene3D" id="3.30.40.10">
    <property type="entry name" value="Zinc/RING finger domain, C3HC4 (zinc finger)"/>
    <property type="match status" value="1"/>
</dbReference>
<sequence>NWNCPICMDLLYKPCINNCGHTFCFWCMHNSMNPFRPSQCPLCRAAYTHFPRVCVPLHYFLASSFPEQYSERERENRGKVKRPCILSCGCVVCRSCLPGTPRASRGTRAQGAAVAAVAAAAGHLITSPTGPGASPPPQQQQQRSSREHPEQQQQQQQGVCGHLDPDTDGLGKLPRTLPRREGSASPPASPPRQRQPGRQQKMEDEGYHHDQQPRQQQEQGRIIDIWLALREEMAAQADKCFTWYSVGCDDCGMFPIIGRRYRCVECTEVVGYDLCGACYDRGAAGRGRFNQLHRPEHRVVKVEPCFGQVAPAEARRGGAAATASAAGGAVASASAAERVDGGGGNGGGGGSDGAGVGDRPGVAVLEGLQLLTLMNYLEVLHPELTVEQATTLVIMHLGAPGGLLDLAEAGLRGGGGGGGGAVGRGGVRGAPAARSSHTNVAGGTSSSSSSSSAAAGSRGLSFRWGLWSFSSGRSGGGTGGAGDGAADAASSGTVVDGSGGRRFGGDGGGGSGLPWFAWASRRRGGGGGDADLSLRQRAFTGLQDVVRRNNAEQQDTPQQEQQAQRLLGAPSDNNGDVTQDRETRQRNSSSNNNNISNNNNSSSSSRNSCCVQ</sequence>
<dbReference type="PANTHER" id="PTHR15898">
    <property type="entry name" value="BIFUNCTIONAL APOPTOSIS REGULATOR"/>
    <property type="match status" value="1"/>
</dbReference>
<dbReference type="GO" id="GO:0008270">
    <property type="term" value="F:zinc ion binding"/>
    <property type="evidence" value="ECO:0007669"/>
    <property type="project" value="UniProtKB-KW"/>
</dbReference>
<feature type="region of interest" description="Disordered" evidence="5">
    <location>
        <begin position="475"/>
        <end position="509"/>
    </location>
</feature>
<reference evidence="8 9" key="1">
    <citation type="journal article" date="2010" name="Science">
        <title>Genomic analysis of organismal complexity in the multicellular green alga Volvox carteri.</title>
        <authorList>
            <person name="Prochnik S.E."/>
            <person name="Umen J."/>
            <person name="Nedelcu A.M."/>
            <person name="Hallmann A."/>
            <person name="Miller S.M."/>
            <person name="Nishii I."/>
            <person name="Ferris P."/>
            <person name="Kuo A."/>
            <person name="Mitros T."/>
            <person name="Fritz-Laylin L.K."/>
            <person name="Hellsten U."/>
            <person name="Chapman J."/>
            <person name="Simakov O."/>
            <person name="Rensing S.A."/>
            <person name="Terry A."/>
            <person name="Pangilinan J."/>
            <person name="Kapitonov V."/>
            <person name="Jurka J."/>
            <person name="Salamov A."/>
            <person name="Shapiro H."/>
            <person name="Schmutz J."/>
            <person name="Grimwood J."/>
            <person name="Lindquist E."/>
            <person name="Lucas S."/>
            <person name="Grigoriev I.V."/>
            <person name="Schmitt R."/>
            <person name="Kirk D."/>
            <person name="Rokhsar D.S."/>
        </authorList>
    </citation>
    <scope>NUCLEOTIDE SEQUENCE [LARGE SCALE GENOMIC DNA]</scope>
    <source>
        <strain evidence="9">f. Nagariensis / Eve</strain>
    </source>
</reference>
<dbReference type="InterPro" id="IPR017907">
    <property type="entry name" value="Znf_RING_CS"/>
</dbReference>
<dbReference type="GO" id="GO:0043161">
    <property type="term" value="P:proteasome-mediated ubiquitin-dependent protein catabolic process"/>
    <property type="evidence" value="ECO:0007669"/>
    <property type="project" value="TreeGrafter"/>
</dbReference>